<dbReference type="InterPro" id="IPR000847">
    <property type="entry name" value="LysR_HTH_N"/>
</dbReference>
<dbReference type="InterPro" id="IPR005119">
    <property type="entry name" value="LysR_subst-bd"/>
</dbReference>
<dbReference type="GO" id="GO:0003700">
    <property type="term" value="F:DNA-binding transcription factor activity"/>
    <property type="evidence" value="ECO:0007669"/>
    <property type="project" value="InterPro"/>
</dbReference>
<proteinExistence type="inferred from homology"/>
<dbReference type="Gene3D" id="1.10.10.10">
    <property type="entry name" value="Winged helix-like DNA-binding domain superfamily/Winged helix DNA-binding domain"/>
    <property type="match status" value="1"/>
</dbReference>
<keyword evidence="8" id="KW-1185">Reference proteome</keyword>
<dbReference type="FunFam" id="1.10.10.10:FF:000001">
    <property type="entry name" value="LysR family transcriptional regulator"/>
    <property type="match status" value="1"/>
</dbReference>
<keyword evidence="3" id="KW-0238">DNA-binding</keyword>
<sequence length="314" mass="34864">MITLKQMTYFDALARRLHFGQAAQDVHVSQPALSTQIAELERRLGCVLIERNRGAVVLTEAGEQLLPGFRRVLDEVRLIEEQARQEQGVLSGTLKLGLIPTIAPYLLPSLAPVLTERFPKLEFRVKEAVTETLVQQLHAGSLDAIVAALPINEPWIGHTELFADRFFMVASESDDVLVSPLNQHHVALDRLLLLEEGHCLRDQALALCEDRPEANLVNYGATSLTTLLQMVASGMGRTLLPEIALPAESLRRGDIRIMEFAPPVPERNIALFFRRGTHRRTDFDALATIITQISASIIDDARQALASYEVRATP</sequence>
<dbReference type="Gene3D" id="3.40.190.10">
    <property type="entry name" value="Periplasmic binding protein-like II"/>
    <property type="match status" value="2"/>
</dbReference>
<organism evidence="7 8">
    <name type="scientific">Pseudohoeflea suaedae</name>
    <dbReference type="NCBI Taxonomy" id="877384"/>
    <lineage>
        <taxon>Bacteria</taxon>
        <taxon>Pseudomonadati</taxon>
        <taxon>Pseudomonadota</taxon>
        <taxon>Alphaproteobacteria</taxon>
        <taxon>Hyphomicrobiales</taxon>
        <taxon>Rhizobiaceae</taxon>
        <taxon>Pseudohoeflea</taxon>
    </lineage>
</organism>
<evidence type="ECO:0000256" key="4">
    <source>
        <dbReference type="ARBA" id="ARBA00023159"/>
    </source>
</evidence>
<dbReference type="GO" id="GO:0032993">
    <property type="term" value="C:protein-DNA complex"/>
    <property type="evidence" value="ECO:0007669"/>
    <property type="project" value="TreeGrafter"/>
</dbReference>
<dbReference type="Proteomes" id="UP000295131">
    <property type="component" value="Unassembled WGS sequence"/>
</dbReference>
<dbReference type="CDD" id="cd08411">
    <property type="entry name" value="PBP2_OxyR"/>
    <property type="match status" value="1"/>
</dbReference>
<name>A0A4R5PP72_9HYPH</name>
<evidence type="ECO:0000256" key="1">
    <source>
        <dbReference type="ARBA" id="ARBA00009437"/>
    </source>
</evidence>
<dbReference type="AlphaFoldDB" id="A0A4R5PP72"/>
<dbReference type="SUPFAM" id="SSF46785">
    <property type="entry name" value="Winged helix' DNA-binding domain"/>
    <property type="match status" value="1"/>
</dbReference>
<keyword evidence="2" id="KW-0805">Transcription regulation</keyword>
<reference evidence="7 8" key="1">
    <citation type="journal article" date="2013" name="Int. J. Syst. Evol. Microbiol.">
        <title>Hoeflea suaedae sp. nov., an endophytic bacterium isolated from the root of the halophyte Suaeda maritima.</title>
        <authorList>
            <person name="Chung E.J."/>
            <person name="Park J.A."/>
            <person name="Pramanik P."/>
            <person name="Bibi F."/>
            <person name="Jeon C.O."/>
            <person name="Chung Y.R."/>
        </authorList>
    </citation>
    <scope>NUCLEOTIDE SEQUENCE [LARGE SCALE GENOMIC DNA]</scope>
    <source>
        <strain evidence="7 8">YC6898</strain>
    </source>
</reference>
<evidence type="ECO:0000313" key="7">
    <source>
        <dbReference type="EMBL" id="TDH38451.1"/>
    </source>
</evidence>
<gene>
    <name evidence="7" type="ORF">E2A64_04895</name>
</gene>
<dbReference type="GO" id="GO:0003677">
    <property type="term" value="F:DNA binding"/>
    <property type="evidence" value="ECO:0007669"/>
    <property type="project" value="UniProtKB-KW"/>
</dbReference>
<dbReference type="PROSITE" id="PS50931">
    <property type="entry name" value="HTH_LYSR"/>
    <property type="match status" value="1"/>
</dbReference>
<dbReference type="InterPro" id="IPR036390">
    <property type="entry name" value="WH_DNA-bd_sf"/>
</dbReference>
<evidence type="ECO:0000256" key="2">
    <source>
        <dbReference type="ARBA" id="ARBA00023015"/>
    </source>
</evidence>
<dbReference type="SUPFAM" id="SSF53850">
    <property type="entry name" value="Periplasmic binding protein-like II"/>
    <property type="match status" value="1"/>
</dbReference>
<evidence type="ECO:0000313" key="8">
    <source>
        <dbReference type="Proteomes" id="UP000295131"/>
    </source>
</evidence>
<dbReference type="Pfam" id="PF00126">
    <property type="entry name" value="HTH_1"/>
    <property type="match status" value="1"/>
</dbReference>
<dbReference type="PANTHER" id="PTHR30346">
    <property type="entry name" value="TRANSCRIPTIONAL DUAL REGULATOR HCAR-RELATED"/>
    <property type="match status" value="1"/>
</dbReference>
<protein>
    <submittedName>
        <fullName evidence="7">LysR family transcriptional regulator</fullName>
    </submittedName>
</protein>
<dbReference type="RefSeq" id="WP_133283286.1">
    <property type="nucleotide sequence ID" value="NZ_SMSI01000001.1"/>
</dbReference>
<comment type="similarity">
    <text evidence="1">Belongs to the LysR transcriptional regulatory family.</text>
</comment>
<dbReference type="PANTHER" id="PTHR30346:SF26">
    <property type="entry name" value="HYDROGEN PEROXIDE-INDUCIBLE GENES ACTIVATOR"/>
    <property type="match status" value="1"/>
</dbReference>
<keyword evidence="4" id="KW-0010">Activator</keyword>
<dbReference type="Pfam" id="PF03466">
    <property type="entry name" value="LysR_substrate"/>
    <property type="match status" value="1"/>
</dbReference>
<feature type="domain" description="HTH lysR-type" evidence="6">
    <location>
        <begin position="2"/>
        <end position="59"/>
    </location>
</feature>
<comment type="caution">
    <text evidence="7">The sequence shown here is derived from an EMBL/GenBank/DDBJ whole genome shotgun (WGS) entry which is preliminary data.</text>
</comment>
<dbReference type="InterPro" id="IPR036388">
    <property type="entry name" value="WH-like_DNA-bd_sf"/>
</dbReference>
<evidence type="ECO:0000256" key="5">
    <source>
        <dbReference type="ARBA" id="ARBA00023163"/>
    </source>
</evidence>
<evidence type="ECO:0000259" key="6">
    <source>
        <dbReference type="PROSITE" id="PS50931"/>
    </source>
</evidence>
<accession>A0A4R5PP72</accession>
<evidence type="ECO:0000256" key="3">
    <source>
        <dbReference type="ARBA" id="ARBA00023125"/>
    </source>
</evidence>
<dbReference type="EMBL" id="SMSI01000001">
    <property type="protein sequence ID" value="TDH38451.1"/>
    <property type="molecule type" value="Genomic_DNA"/>
</dbReference>
<keyword evidence="5" id="KW-0804">Transcription</keyword>
<dbReference type="PRINTS" id="PR00039">
    <property type="entry name" value="HTHLYSR"/>
</dbReference>
<dbReference type="OrthoDB" id="9775392at2"/>